<evidence type="ECO:0000256" key="5">
    <source>
        <dbReference type="ARBA" id="ARBA00023136"/>
    </source>
</evidence>
<keyword evidence="8" id="KW-1185">Reference proteome</keyword>
<dbReference type="GO" id="GO:0043190">
    <property type="term" value="C:ATP-binding cassette (ABC) transporter complex"/>
    <property type="evidence" value="ECO:0007669"/>
    <property type="project" value="InterPro"/>
</dbReference>
<evidence type="ECO:0000256" key="1">
    <source>
        <dbReference type="ARBA" id="ARBA00004651"/>
    </source>
</evidence>
<keyword evidence="3 6" id="KW-0812">Transmembrane</keyword>
<name>A0A240E2T9_9BURK</name>
<dbReference type="GO" id="GO:0055085">
    <property type="term" value="P:transmembrane transport"/>
    <property type="evidence" value="ECO:0007669"/>
    <property type="project" value="InterPro"/>
</dbReference>
<evidence type="ECO:0000256" key="2">
    <source>
        <dbReference type="ARBA" id="ARBA00022475"/>
    </source>
</evidence>
<dbReference type="AlphaFoldDB" id="A0A240E2T9"/>
<keyword evidence="4 6" id="KW-1133">Transmembrane helix</keyword>
<keyword evidence="5 6" id="KW-0472">Membrane</keyword>
<reference evidence="8" key="1">
    <citation type="submission" date="2017-08" db="EMBL/GenBank/DDBJ databases">
        <authorList>
            <person name="Varghese N."/>
            <person name="Submissions S."/>
        </authorList>
    </citation>
    <scope>NUCLEOTIDE SEQUENCE [LARGE SCALE GENOMIC DNA]</scope>
    <source>
        <strain evidence="8">AP-Melu-1000-B4</strain>
    </source>
</reference>
<organism evidence="7 8">
    <name type="scientific">Polynucleobacter meluiroseus</name>
    <dbReference type="NCBI Taxonomy" id="1938814"/>
    <lineage>
        <taxon>Bacteria</taxon>
        <taxon>Pseudomonadati</taxon>
        <taxon>Pseudomonadota</taxon>
        <taxon>Betaproteobacteria</taxon>
        <taxon>Burkholderiales</taxon>
        <taxon>Burkholderiaceae</taxon>
        <taxon>Polynucleobacter</taxon>
    </lineage>
</organism>
<dbReference type="PANTHER" id="PTHR33529:SF2">
    <property type="entry name" value="LIPOPOLYSACCHARIDE EXPORT SYSTEM PERMEASE PROTEIN LPTG"/>
    <property type="match status" value="1"/>
</dbReference>
<keyword evidence="2" id="KW-1003">Cell membrane</keyword>
<gene>
    <name evidence="7" type="ORF">SAMN06295945_1611</name>
</gene>
<feature type="transmembrane region" description="Helical" evidence="6">
    <location>
        <begin position="110"/>
        <end position="129"/>
    </location>
</feature>
<dbReference type="EMBL" id="OANS01000004">
    <property type="protein sequence ID" value="SNX29244.1"/>
    <property type="molecule type" value="Genomic_DNA"/>
</dbReference>
<dbReference type="NCBIfam" id="TIGR04408">
    <property type="entry name" value="LptG_lptG"/>
    <property type="match status" value="1"/>
</dbReference>
<feature type="transmembrane region" description="Helical" evidence="6">
    <location>
        <begin position="12"/>
        <end position="35"/>
    </location>
</feature>
<dbReference type="GO" id="GO:0015920">
    <property type="term" value="P:lipopolysaccharide transport"/>
    <property type="evidence" value="ECO:0007669"/>
    <property type="project" value="TreeGrafter"/>
</dbReference>
<feature type="transmembrane region" description="Helical" evidence="6">
    <location>
        <begin position="71"/>
        <end position="90"/>
    </location>
</feature>
<evidence type="ECO:0000313" key="8">
    <source>
        <dbReference type="Proteomes" id="UP000218069"/>
    </source>
</evidence>
<dbReference type="OrthoDB" id="9776227at2"/>
<feature type="transmembrane region" description="Helical" evidence="6">
    <location>
        <begin position="301"/>
        <end position="319"/>
    </location>
</feature>
<dbReference type="InterPro" id="IPR030923">
    <property type="entry name" value="LptG"/>
</dbReference>
<evidence type="ECO:0000256" key="6">
    <source>
        <dbReference type="SAM" id="Phobius"/>
    </source>
</evidence>
<dbReference type="PANTHER" id="PTHR33529">
    <property type="entry name" value="SLR0882 PROTEIN-RELATED"/>
    <property type="match status" value="1"/>
</dbReference>
<comment type="subcellular location">
    <subcellularLocation>
        <location evidence="1">Cell membrane</location>
        <topology evidence="1">Multi-pass membrane protein</topology>
    </subcellularLocation>
</comment>
<proteinExistence type="predicted"/>
<dbReference type="InterPro" id="IPR005495">
    <property type="entry name" value="LptG/LptF_permease"/>
</dbReference>
<dbReference type="Proteomes" id="UP000218069">
    <property type="component" value="Unassembled WGS sequence"/>
</dbReference>
<feature type="transmembrane region" description="Helical" evidence="6">
    <location>
        <begin position="331"/>
        <end position="348"/>
    </location>
</feature>
<dbReference type="Pfam" id="PF03739">
    <property type="entry name" value="LptF_LptG"/>
    <property type="match status" value="1"/>
</dbReference>
<sequence>MRLLFPFIYERYLARQIYAAFGFILFALVALFLFFDILSELGSIKGAYTLPLALLHVLLKAPSRISEIIPIAGLIGGIYVFAMLASQSEFTILRIAGLDAKRGLLTLAKIALPLIVLTLIISEGVGPYTENLSEKIRMKALGSAYTSQFKTGVWVKDRLRDEDGNGPIRPGVRYVNVGKIEKDNEIANIRMYEFDDMYRLLSIRSAVSGQFDQMGTWVLNEVTETRFTETKQTDSLEPVYTAHTYKHPTISLVSEVTPQILGVLLISPEKMSILSLGRFISHLQDNKQDIQRHAIAFWKKVIYPLTIFVMLALALPFAYLKVRAGSVGFKVFGGIMLGMSFQLFNSLFSNVGLLGSWPPLLTALTPPLFYFLLAILGLRWVSKS</sequence>
<evidence type="ECO:0000256" key="3">
    <source>
        <dbReference type="ARBA" id="ARBA00022692"/>
    </source>
</evidence>
<feature type="transmembrane region" description="Helical" evidence="6">
    <location>
        <begin position="360"/>
        <end position="381"/>
    </location>
</feature>
<protein>
    <submittedName>
        <fullName evidence="7">Lipopolysaccharide export system permease protein</fullName>
    </submittedName>
</protein>
<evidence type="ECO:0000256" key="4">
    <source>
        <dbReference type="ARBA" id="ARBA00022989"/>
    </source>
</evidence>
<evidence type="ECO:0000313" key="7">
    <source>
        <dbReference type="EMBL" id="SNX29244.1"/>
    </source>
</evidence>
<accession>A0A240E2T9</accession>
<dbReference type="RefSeq" id="WP_096674138.1">
    <property type="nucleotide sequence ID" value="NZ_OANS01000004.1"/>
</dbReference>